<organism evidence="2 3">
    <name type="scientific">Cirrhinus molitorella</name>
    <name type="common">mud carp</name>
    <dbReference type="NCBI Taxonomy" id="172907"/>
    <lineage>
        <taxon>Eukaryota</taxon>
        <taxon>Metazoa</taxon>
        <taxon>Chordata</taxon>
        <taxon>Craniata</taxon>
        <taxon>Vertebrata</taxon>
        <taxon>Euteleostomi</taxon>
        <taxon>Actinopterygii</taxon>
        <taxon>Neopterygii</taxon>
        <taxon>Teleostei</taxon>
        <taxon>Ostariophysi</taxon>
        <taxon>Cypriniformes</taxon>
        <taxon>Cyprinidae</taxon>
        <taxon>Labeoninae</taxon>
        <taxon>Labeonini</taxon>
        <taxon>Cirrhinus</taxon>
    </lineage>
</organism>
<keyword evidence="3" id="KW-1185">Reference proteome</keyword>
<comment type="caution">
    <text evidence="2">The sequence shown here is derived from an EMBL/GenBank/DDBJ whole genome shotgun (WGS) entry which is preliminary data.</text>
</comment>
<accession>A0AA88PC49</accession>
<feature type="compositionally biased region" description="Low complexity" evidence="1">
    <location>
        <begin position="53"/>
        <end position="66"/>
    </location>
</feature>
<reference evidence="2" key="1">
    <citation type="submission" date="2023-08" db="EMBL/GenBank/DDBJ databases">
        <title>Chromosome-level Genome Assembly of mud carp (Cirrhinus molitorella).</title>
        <authorList>
            <person name="Liu H."/>
        </authorList>
    </citation>
    <scope>NUCLEOTIDE SEQUENCE</scope>
    <source>
        <strain evidence="2">Prfri</strain>
        <tissue evidence="2">Muscle</tissue>
    </source>
</reference>
<dbReference type="Proteomes" id="UP001187343">
    <property type="component" value="Unassembled WGS sequence"/>
</dbReference>
<sequence>MTLSAHLSVSLSQRLLGKESLEHSWDSSNYSASSCSTTNHLSTLQIWKGPNPLKSSLMKQQSSSQLETPAQTAPGLTAQEGFG</sequence>
<feature type="region of interest" description="Disordered" evidence="1">
    <location>
        <begin position="52"/>
        <end position="83"/>
    </location>
</feature>
<evidence type="ECO:0000256" key="1">
    <source>
        <dbReference type="SAM" id="MobiDB-lite"/>
    </source>
</evidence>
<gene>
    <name evidence="2" type="ORF">Q8A67_019302</name>
</gene>
<proteinExistence type="predicted"/>
<evidence type="ECO:0000313" key="3">
    <source>
        <dbReference type="Proteomes" id="UP001187343"/>
    </source>
</evidence>
<dbReference type="EMBL" id="JAUYZG010000019">
    <property type="protein sequence ID" value="KAK2878511.1"/>
    <property type="molecule type" value="Genomic_DNA"/>
</dbReference>
<dbReference type="AlphaFoldDB" id="A0AA88PC49"/>
<evidence type="ECO:0000313" key="2">
    <source>
        <dbReference type="EMBL" id="KAK2878511.1"/>
    </source>
</evidence>
<protein>
    <submittedName>
        <fullName evidence="2">Uncharacterized protein</fullName>
    </submittedName>
</protein>
<name>A0AA88PC49_9TELE</name>